<name>A0A7J7DYA7_TRIWF</name>
<dbReference type="FunFam" id="1.25.10.10:FF:000237">
    <property type="entry name" value="Pumilio homolog 9"/>
    <property type="match status" value="1"/>
</dbReference>
<reference evidence="8 9" key="1">
    <citation type="journal article" date="2020" name="Nat. Commun.">
        <title>Genome of Tripterygium wilfordii and identification of cytochrome P450 involved in triptolide biosynthesis.</title>
        <authorList>
            <person name="Tu L."/>
            <person name="Su P."/>
            <person name="Zhang Z."/>
            <person name="Gao L."/>
            <person name="Wang J."/>
            <person name="Hu T."/>
            <person name="Zhou J."/>
            <person name="Zhang Y."/>
            <person name="Zhao Y."/>
            <person name="Liu Y."/>
            <person name="Song Y."/>
            <person name="Tong Y."/>
            <person name="Lu Y."/>
            <person name="Yang J."/>
            <person name="Xu C."/>
            <person name="Jia M."/>
            <person name="Peters R.J."/>
            <person name="Huang L."/>
            <person name="Gao W."/>
        </authorList>
    </citation>
    <scope>NUCLEOTIDE SEQUENCE [LARGE SCALE GENOMIC DNA]</scope>
    <source>
        <strain evidence="9">cv. XIE 37</strain>
        <tissue evidence="8">Leaf</tissue>
    </source>
</reference>
<accession>A0A7J7DYA7</accession>
<dbReference type="GO" id="GO:0006417">
    <property type="term" value="P:regulation of translation"/>
    <property type="evidence" value="ECO:0007669"/>
    <property type="project" value="UniProtKB-KW"/>
</dbReference>
<evidence type="ECO:0000256" key="1">
    <source>
        <dbReference type="ARBA" id="ARBA00022737"/>
    </source>
</evidence>
<evidence type="ECO:0000256" key="6">
    <source>
        <dbReference type="SAM" id="MobiDB-lite"/>
    </source>
</evidence>
<dbReference type="PROSITE" id="PS50302">
    <property type="entry name" value="PUM"/>
    <property type="match status" value="6"/>
</dbReference>
<feature type="region of interest" description="Disordered" evidence="6">
    <location>
        <begin position="1"/>
        <end position="26"/>
    </location>
</feature>
<feature type="compositionally biased region" description="Basic and acidic residues" evidence="6">
    <location>
        <begin position="1"/>
        <end position="15"/>
    </location>
</feature>
<gene>
    <name evidence="8" type="ORF">HS088_TW02G00174</name>
</gene>
<dbReference type="GO" id="GO:0003729">
    <property type="term" value="F:mRNA binding"/>
    <property type="evidence" value="ECO:0007669"/>
    <property type="project" value="TreeGrafter"/>
</dbReference>
<feature type="repeat" description="Pumilio" evidence="5">
    <location>
        <begin position="318"/>
        <end position="355"/>
    </location>
</feature>
<dbReference type="GO" id="GO:0005737">
    <property type="term" value="C:cytoplasm"/>
    <property type="evidence" value="ECO:0007669"/>
    <property type="project" value="TreeGrafter"/>
</dbReference>
<feature type="repeat" description="Pumilio" evidence="5">
    <location>
        <begin position="280"/>
        <end position="315"/>
    </location>
</feature>
<dbReference type="SMART" id="SM00025">
    <property type="entry name" value="Pumilio"/>
    <property type="match status" value="8"/>
</dbReference>
<dbReference type="Proteomes" id="UP000593562">
    <property type="component" value="Unassembled WGS sequence"/>
</dbReference>
<keyword evidence="3" id="KW-0694">RNA-binding</keyword>
<dbReference type="PANTHER" id="PTHR12537">
    <property type="entry name" value="RNA BINDING PROTEIN PUMILIO-RELATED"/>
    <property type="match status" value="1"/>
</dbReference>
<evidence type="ECO:0000313" key="8">
    <source>
        <dbReference type="EMBL" id="KAF5751164.1"/>
    </source>
</evidence>
<dbReference type="InterPro" id="IPR016024">
    <property type="entry name" value="ARM-type_fold"/>
</dbReference>
<organism evidence="8 9">
    <name type="scientific">Tripterygium wilfordii</name>
    <name type="common">Thunder God vine</name>
    <dbReference type="NCBI Taxonomy" id="458696"/>
    <lineage>
        <taxon>Eukaryota</taxon>
        <taxon>Viridiplantae</taxon>
        <taxon>Streptophyta</taxon>
        <taxon>Embryophyta</taxon>
        <taxon>Tracheophyta</taxon>
        <taxon>Spermatophyta</taxon>
        <taxon>Magnoliopsida</taxon>
        <taxon>eudicotyledons</taxon>
        <taxon>Gunneridae</taxon>
        <taxon>Pentapetalae</taxon>
        <taxon>rosids</taxon>
        <taxon>fabids</taxon>
        <taxon>Celastrales</taxon>
        <taxon>Celastraceae</taxon>
        <taxon>Tripterygium</taxon>
    </lineage>
</organism>
<feature type="repeat" description="Pumilio" evidence="5">
    <location>
        <begin position="394"/>
        <end position="429"/>
    </location>
</feature>
<feature type="repeat" description="Pumilio" evidence="5">
    <location>
        <begin position="430"/>
        <end position="465"/>
    </location>
</feature>
<protein>
    <submittedName>
        <fullName evidence="8">Pumilio 12-like</fullName>
    </submittedName>
</protein>
<keyword evidence="9" id="KW-1185">Reference proteome</keyword>
<feature type="repeat" description="Pumilio" evidence="5">
    <location>
        <begin position="502"/>
        <end position="539"/>
    </location>
</feature>
<dbReference type="InParanoid" id="A0A7J7DYA7"/>
<evidence type="ECO:0000256" key="5">
    <source>
        <dbReference type="PROSITE-ProRule" id="PRU00317"/>
    </source>
</evidence>
<dbReference type="EMBL" id="JAAARO010000002">
    <property type="protein sequence ID" value="KAF5751164.1"/>
    <property type="molecule type" value="Genomic_DNA"/>
</dbReference>
<dbReference type="InterPro" id="IPR033133">
    <property type="entry name" value="PUM-HD"/>
</dbReference>
<feature type="repeat" description="Pumilio" evidence="5">
    <location>
        <begin position="466"/>
        <end position="501"/>
    </location>
</feature>
<dbReference type="PROSITE" id="PS50303">
    <property type="entry name" value="PUM_HD"/>
    <property type="match status" value="1"/>
</dbReference>
<dbReference type="InterPro" id="IPR001313">
    <property type="entry name" value="Pumilio_RNA-bd_rpt"/>
</dbReference>
<keyword evidence="1" id="KW-0677">Repeat</keyword>
<evidence type="ECO:0000259" key="7">
    <source>
        <dbReference type="PROSITE" id="PS50303"/>
    </source>
</evidence>
<comment type="function">
    <text evidence="4">Sequence-specific RNA-binding protein that regulates translation and mRNA stability by binding the 3'-UTR of target mRNAs.</text>
</comment>
<evidence type="ECO:0000256" key="3">
    <source>
        <dbReference type="ARBA" id="ARBA00022884"/>
    </source>
</evidence>
<evidence type="ECO:0000256" key="2">
    <source>
        <dbReference type="ARBA" id="ARBA00022845"/>
    </source>
</evidence>
<dbReference type="Gene3D" id="1.25.10.10">
    <property type="entry name" value="Leucine-rich Repeat Variant"/>
    <property type="match status" value="1"/>
</dbReference>
<evidence type="ECO:0000313" key="9">
    <source>
        <dbReference type="Proteomes" id="UP000593562"/>
    </source>
</evidence>
<sequence>MESWRASEEAEERRNNNNGGGVVQHSTGINPIFASYPSDYNVLQQPIPSQNMQNQNHHPIDPIQFNSYYQPQLPYPSTPRNQIPYLSLNHLSQNPTLQNHQNQQPVDMNRVPLNPIGEDYDINQAFSLMNLSTSRGSDLSPLDIDRFHTYQYQQQQQQLLKSLLTMRIQSAARETHLRSLGFNSLDQSTANLQRGGYSVRTNLDQSGIRLDSSRGRSINGVGSNLLSSRKQYSNNYSMLLSLDHLRGQICLLAKEPQGCVFLQRKLEDRKPEEIYIIFMDLKDNLSELIKDPSGNFVVQKLFEVCNEEQLTQLLLWLTTNEHRIISLCTDHHGTRVVQKMVECITTQEQISLLVSVLKQRHVTLTLTKNGDGHHVIQQCLRFFSNVDIKDIMKEIAENCLDIATNKSGCCVLQQCLSYAPRDIKDRLVADITANALSLSGHPYGNYVVQFLLAMGMPQVTAEMVAKLEGSYVSLSLDKFGSHVVEKCLRESGVGDRSRIIQEMIYSPDFLKVLQDPFGNFVAQSALEVSKGDIHDILVSCIVDKSAYLQSHLHGKRVLAHARASKRHVARFV</sequence>
<comment type="caution">
    <text evidence="8">The sequence shown here is derived from an EMBL/GenBank/DDBJ whole genome shotgun (WGS) entry which is preliminary data.</text>
</comment>
<dbReference type="SUPFAM" id="SSF48371">
    <property type="entry name" value="ARM repeat"/>
    <property type="match status" value="1"/>
</dbReference>
<dbReference type="PANTHER" id="PTHR12537:SF129">
    <property type="entry name" value="PUMILIO HOMOLOG 15-LIKE"/>
    <property type="match status" value="1"/>
</dbReference>
<dbReference type="Pfam" id="PF22493">
    <property type="entry name" value="PUF_NOP9"/>
    <property type="match status" value="1"/>
</dbReference>
<dbReference type="InterPro" id="IPR011989">
    <property type="entry name" value="ARM-like"/>
</dbReference>
<dbReference type="InterPro" id="IPR033712">
    <property type="entry name" value="Pumilio_RNA-bd"/>
</dbReference>
<proteinExistence type="predicted"/>
<evidence type="ECO:0000256" key="4">
    <source>
        <dbReference type="ARBA" id="ARBA00058490"/>
    </source>
</evidence>
<dbReference type="Pfam" id="PF00806">
    <property type="entry name" value="PUF"/>
    <property type="match status" value="2"/>
</dbReference>
<keyword evidence="2" id="KW-0810">Translation regulation</keyword>
<feature type="domain" description="PUM-HD" evidence="7">
    <location>
        <begin position="221"/>
        <end position="565"/>
    </location>
</feature>
<dbReference type="CDD" id="cd07920">
    <property type="entry name" value="Pumilio"/>
    <property type="match status" value="1"/>
</dbReference>
<dbReference type="AlphaFoldDB" id="A0A7J7DYA7"/>